<dbReference type="Proteomes" id="UP001164539">
    <property type="component" value="Chromosome 9"/>
</dbReference>
<protein>
    <submittedName>
        <fullName evidence="1">Uncharacterized protein</fullName>
    </submittedName>
</protein>
<comment type="caution">
    <text evidence="1">The sequence shown here is derived from an EMBL/GenBank/DDBJ whole genome shotgun (WGS) entry which is preliminary data.</text>
</comment>
<organism evidence="1 2">
    <name type="scientific">Melia azedarach</name>
    <name type="common">Chinaberry tree</name>
    <dbReference type="NCBI Taxonomy" id="155640"/>
    <lineage>
        <taxon>Eukaryota</taxon>
        <taxon>Viridiplantae</taxon>
        <taxon>Streptophyta</taxon>
        <taxon>Embryophyta</taxon>
        <taxon>Tracheophyta</taxon>
        <taxon>Spermatophyta</taxon>
        <taxon>Magnoliopsida</taxon>
        <taxon>eudicotyledons</taxon>
        <taxon>Gunneridae</taxon>
        <taxon>Pentapetalae</taxon>
        <taxon>rosids</taxon>
        <taxon>malvids</taxon>
        <taxon>Sapindales</taxon>
        <taxon>Meliaceae</taxon>
        <taxon>Melia</taxon>
    </lineage>
</organism>
<keyword evidence="2" id="KW-1185">Reference proteome</keyword>
<name>A0ACC1XGN5_MELAZ</name>
<dbReference type="EMBL" id="CM051402">
    <property type="protein sequence ID" value="KAJ4710574.1"/>
    <property type="molecule type" value="Genomic_DNA"/>
</dbReference>
<evidence type="ECO:0000313" key="1">
    <source>
        <dbReference type="EMBL" id="KAJ4710574.1"/>
    </source>
</evidence>
<sequence length="248" mass="28245">MKLICHIGKWLESTQHIHDLQKKTSVQGDNQLQSNNVWQQKKVKRKGNHQECNLHFLLYIYIYIDKQKQIKRFTYIIESSYSTYYFRLSSSICHPIRPITAVNHATLTALLVINSEAFAYFLFFSAISYQKSRTCDETNHKGPTMNPMDTASLNQFSAKASLSHSNEANSPDLGADFYRDLPDYPHPVHVDSICAQRLPHHQQIPVKTEAMNPARIFCTSFVFSSSTPISLCISLLSSSSNQLPSPLC</sequence>
<evidence type="ECO:0000313" key="2">
    <source>
        <dbReference type="Proteomes" id="UP001164539"/>
    </source>
</evidence>
<accession>A0ACC1XGN5</accession>
<reference evidence="1 2" key="1">
    <citation type="journal article" date="2023" name="Science">
        <title>Complex scaffold remodeling in plant triterpene biosynthesis.</title>
        <authorList>
            <person name="De La Pena R."/>
            <person name="Hodgson H."/>
            <person name="Liu J.C."/>
            <person name="Stephenson M.J."/>
            <person name="Martin A.C."/>
            <person name="Owen C."/>
            <person name="Harkess A."/>
            <person name="Leebens-Mack J."/>
            <person name="Jimenez L.E."/>
            <person name="Osbourn A."/>
            <person name="Sattely E.S."/>
        </authorList>
    </citation>
    <scope>NUCLEOTIDE SEQUENCE [LARGE SCALE GENOMIC DNA]</scope>
    <source>
        <strain evidence="2">cv. JPN11</strain>
        <tissue evidence="1">Leaf</tissue>
    </source>
</reference>
<gene>
    <name evidence="1" type="ORF">OWV82_016743</name>
</gene>
<proteinExistence type="predicted"/>